<feature type="compositionally biased region" description="Basic and acidic residues" evidence="1">
    <location>
        <begin position="329"/>
        <end position="341"/>
    </location>
</feature>
<proteinExistence type="predicted"/>
<dbReference type="OrthoDB" id="782535at2759"/>
<accession>A0A5A7U607</accession>
<dbReference type="Proteomes" id="UP000321393">
    <property type="component" value="Unassembled WGS sequence"/>
</dbReference>
<dbReference type="Pfam" id="PF03732">
    <property type="entry name" value="Retrotrans_gag"/>
    <property type="match status" value="1"/>
</dbReference>
<evidence type="ECO:0000256" key="1">
    <source>
        <dbReference type="SAM" id="MobiDB-lite"/>
    </source>
</evidence>
<feature type="region of interest" description="Disordered" evidence="1">
    <location>
        <begin position="302"/>
        <end position="355"/>
    </location>
</feature>
<gene>
    <name evidence="3" type="ORF">E6C27_scaffold673G001570</name>
</gene>
<organism evidence="3 4">
    <name type="scientific">Cucumis melo var. makuwa</name>
    <name type="common">Oriental melon</name>
    <dbReference type="NCBI Taxonomy" id="1194695"/>
    <lineage>
        <taxon>Eukaryota</taxon>
        <taxon>Viridiplantae</taxon>
        <taxon>Streptophyta</taxon>
        <taxon>Embryophyta</taxon>
        <taxon>Tracheophyta</taxon>
        <taxon>Spermatophyta</taxon>
        <taxon>Magnoliopsida</taxon>
        <taxon>eudicotyledons</taxon>
        <taxon>Gunneridae</taxon>
        <taxon>Pentapetalae</taxon>
        <taxon>rosids</taxon>
        <taxon>fabids</taxon>
        <taxon>Cucurbitales</taxon>
        <taxon>Cucurbitaceae</taxon>
        <taxon>Benincaseae</taxon>
        <taxon>Cucumis</taxon>
    </lineage>
</organism>
<feature type="domain" description="Retrotransposon gag" evidence="2">
    <location>
        <begin position="213"/>
        <end position="273"/>
    </location>
</feature>
<dbReference type="EMBL" id="SSTE01011804">
    <property type="protein sequence ID" value="KAA0050674.1"/>
    <property type="molecule type" value="Genomic_DNA"/>
</dbReference>
<reference evidence="3 4" key="1">
    <citation type="submission" date="2019-08" db="EMBL/GenBank/DDBJ databases">
        <title>Draft genome sequences of two oriental melons (Cucumis melo L. var makuwa).</title>
        <authorList>
            <person name="Kwon S.-Y."/>
        </authorList>
    </citation>
    <scope>NUCLEOTIDE SEQUENCE [LARGE SCALE GENOMIC DNA]</scope>
    <source>
        <strain evidence="4">cv. SW 3</strain>
        <tissue evidence="3">Leaf</tissue>
    </source>
</reference>
<dbReference type="AlphaFoldDB" id="A0A5A7U607"/>
<evidence type="ECO:0000259" key="2">
    <source>
        <dbReference type="Pfam" id="PF03732"/>
    </source>
</evidence>
<dbReference type="InterPro" id="IPR005162">
    <property type="entry name" value="Retrotrans_gag_dom"/>
</dbReference>
<feature type="compositionally biased region" description="Polar residues" evidence="1">
    <location>
        <begin position="343"/>
        <end position="355"/>
    </location>
</feature>
<feature type="compositionally biased region" description="Low complexity" evidence="1">
    <location>
        <begin position="312"/>
        <end position="325"/>
    </location>
</feature>
<name>A0A5A7U607_CUCMM</name>
<comment type="caution">
    <text evidence="3">The sequence shown here is derived from an EMBL/GenBank/DDBJ whole genome shotgun (WGS) entry which is preliminary data.</text>
</comment>
<evidence type="ECO:0000313" key="3">
    <source>
        <dbReference type="EMBL" id="KAA0050674.1"/>
    </source>
</evidence>
<evidence type="ECO:0000313" key="4">
    <source>
        <dbReference type="Proteomes" id="UP000321393"/>
    </source>
</evidence>
<sequence>MSSSNPSGKGQKDRLVELEEQMLYLVEVPDSIRYLESRLEEISEKTNTIDAVAGRVEGFPIQELLTRVDALETTINIGRTVNYERGDSSTGSVAHIEERVQELDSSQKTLLEMINGMSEDFRATLDVVRNEIADVNARLSLTMRAMANQASAGGAIPVSRVKIPEPKPFCGARDAKALENYIFDLEQYFRATNTVTEEAKVTLATMHLSEDAKELRSQFFPENVEILARRKLRELKHTGSILEYVKQFAGLMLDIRDMSEKDKVFCFVEGLKPWAKTKLYEQRVQDLTSAYAAAERLFDLSNDSQDTRRHPSSSSRGSRNNHASSPKTTEGDRRFNGDRRSHQSNTGNFWRGSSNQNLSNRPLSCFICKGPHMARECPNKTAFNAFQASLTSDSDNQQSQTEREVDQTEEVDNPRIGALKFLSSLQKKVGETNTPVERGLMYVDT</sequence>
<protein>
    <recommendedName>
        <fullName evidence="2">Retrotransposon gag domain-containing protein</fullName>
    </recommendedName>
</protein>